<comment type="similarity">
    <text evidence="2">In the central section; belongs to the CRISPR-associated helicase Cas3 family.</text>
</comment>
<evidence type="ECO:0000256" key="2">
    <source>
        <dbReference type="ARBA" id="ARBA00009046"/>
    </source>
</evidence>
<dbReference type="SMART" id="SM00490">
    <property type="entry name" value="HELICc"/>
    <property type="match status" value="1"/>
</dbReference>
<dbReference type="HOGENOM" id="CLU_010123_0_0_9"/>
<dbReference type="InterPro" id="IPR006674">
    <property type="entry name" value="HD_domain"/>
</dbReference>
<accession>A0A0E3WGN0</accession>
<keyword evidence="5" id="KW-0547">Nucleotide-binding</keyword>
<keyword evidence="4" id="KW-0479">Metal-binding</keyword>
<dbReference type="GO" id="GO:0004386">
    <property type="term" value="F:helicase activity"/>
    <property type="evidence" value="ECO:0007669"/>
    <property type="project" value="UniProtKB-KW"/>
</dbReference>
<feature type="domain" description="HD Cas3-type" evidence="12">
    <location>
        <begin position="10"/>
        <end position="210"/>
    </location>
</feature>
<evidence type="ECO:0000256" key="5">
    <source>
        <dbReference type="ARBA" id="ARBA00022741"/>
    </source>
</evidence>
<evidence type="ECO:0000256" key="8">
    <source>
        <dbReference type="ARBA" id="ARBA00022840"/>
    </source>
</evidence>
<name>A0A0E3WGN0_9BACL</name>
<dbReference type="RefSeq" id="WP_020431507.1">
    <property type="nucleotide sequence ID" value="NZ_AGBD01001293.1"/>
</dbReference>
<feature type="domain" description="Helicase C-terminal" evidence="11">
    <location>
        <begin position="488"/>
        <end position="642"/>
    </location>
</feature>
<dbReference type="SUPFAM" id="SSF109604">
    <property type="entry name" value="HD-domain/PDEase-like"/>
    <property type="match status" value="1"/>
</dbReference>
<evidence type="ECO:0000256" key="1">
    <source>
        <dbReference type="ARBA" id="ARBA00006847"/>
    </source>
</evidence>
<keyword evidence="6" id="KW-0378">Hydrolase</keyword>
<evidence type="ECO:0000256" key="7">
    <source>
        <dbReference type="ARBA" id="ARBA00022806"/>
    </source>
</evidence>
<evidence type="ECO:0000313" key="13">
    <source>
        <dbReference type="EMBL" id="CQR53508.1"/>
    </source>
</evidence>
<keyword evidence="8" id="KW-0067">ATP-binding</keyword>
<dbReference type="Pfam" id="PF00270">
    <property type="entry name" value="DEAD"/>
    <property type="match status" value="1"/>
</dbReference>
<dbReference type="CDD" id="cd17930">
    <property type="entry name" value="DEXHc_cas3"/>
    <property type="match status" value="1"/>
</dbReference>
<evidence type="ECO:0000313" key="14">
    <source>
        <dbReference type="Proteomes" id="UP000033163"/>
    </source>
</evidence>
<dbReference type="CDD" id="cd09641">
    <property type="entry name" value="Cas3''_I"/>
    <property type="match status" value="1"/>
</dbReference>
<dbReference type="PROSITE" id="PS51643">
    <property type="entry name" value="HD_CAS3"/>
    <property type="match status" value="1"/>
</dbReference>
<dbReference type="PROSITE" id="PS51192">
    <property type="entry name" value="HELICASE_ATP_BIND_1"/>
    <property type="match status" value="1"/>
</dbReference>
<gene>
    <name evidence="13" type="ORF">PRIO_1406</name>
</gene>
<dbReference type="InterPro" id="IPR054712">
    <property type="entry name" value="Cas3-like_dom"/>
</dbReference>
<dbReference type="InterPro" id="IPR014001">
    <property type="entry name" value="Helicase_ATP-bd"/>
</dbReference>
<sequence>MEYIAHIRESDMKVQTVTEHLLEVRTLAEKYGKKLGIKYMAGLAGMLHDLGKYTEEFRNYIVQAVYHPEAPPSRGSVDHSTAGGKLLFERFHRVPADLSNKEAHINKMILAEVVGNAILSHHSYLQDFLNPDSESNFLNRVQDKCLPEFERAKDSFFELVMNETEFHLYVDKAVEELSDYLKVDSSSTTELKLMFLTKYVFSALIDADRTNTRCFEENQPDPSYNPQQLFSAYYTKLMTKIDSFHNHKHAHSAINQLRQGMSEQCEQFAAEPSGIYTLSIPTGGGKTLASLRYALKHALLKEKKHIIYVVPYTTIIEQNANEIRSILKDDEHILEHHSNVVEEETQDDEHEDGSLSLRQKLKLAKDNWDAPIIFTTMVQFLNVFYADGSRNIRRLHNLSESVIVFDEVQKVPVRCVSLFNQALNFLKSYAHSSIVLCTATQPELDYVRLKLEIEPEAEMIHNLDHVIEAFRRVEIVDRATNEHFDNDTLTEFVITQMREVSSVLVILNTKSVVQALYRSLNERNLSVPIYHLSTSMCAAHRNQILDKVKALLEDKEPVICISTQLIEAGVDVSFQCVIRSLAGLDSIAQAAGRCNRHGEDLIRQVYVIDHIEENLKHLKEIKIGKEISRKILIDLSRDASLHGGHILSIQAMEKYFKEFYTELATSLNYSIPKLGQEMTTLLSGPRKNNAYYQAYLSKHRAALPLFLLNSYKTAAENFQVIDNLTTTVVVPFGDGPEEGKDIIAELNGQQSIPDLTRLLRKAQQYTINIYSYEKDLLSKNGSLVPYLDGKILALKEGAYHPEYGLNLENDSPLDMYMF</sequence>
<evidence type="ECO:0000259" key="11">
    <source>
        <dbReference type="PROSITE" id="PS51194"/>
    </source>
</evidence>
<dbReference type="Pfam" id="PF22590">
    <property type="entry name" value="Cas3-like_C_2"/>
    <property type="match status" value="1"/>
</dbReference>
<dbReference type="InterPro" id="IPR052511">
    <property type="entry name" value="ATP-dep_Helicase"/>
</dbReference>
<reference evidence="14" key="1">
    <citation type="submission" date="2015-03" db="EMBL/GenBank/DDBJ databases">
        <authorList>
            <person name="Wibberg D."/>
        </authorList>
    </citation>
    <scope>NUCLEOTIDE SEQUENCE [LARGE SCALE GENOMIC DNA]</scope>
</reference>
<dbReference type="GO" id="GO:0004518">
    <property type="term" value="F:nuclease activity"/>
    <property type="evidence" value="ECO:0007669"/>
    <property type="project" value="UniProtKB-KW"/>
</dbReference>
<dbReference type="InterPro" id="IPR006483">
    <property type="entry name" value="CRISPR-assoc_Cas3_HD"/>
</dbReference>
<dbReference type="GO" id="GO:0016887">
    <property type="term" value="F:ATP hydrolysis activity"/>
    <property type="evidence" value="ECO:0007669"/>
    <property type="project" value="TreeGrafter"/>
</dbReference>
<dbReference type="GO" id="GO:0046872">
    <property type="term" value="F:metal ion binding"/>
    <property type="evidence" value="ECO:0007669"/>
    <property type="project" value="UniProtKB-KW"/>
</dbReference>
<evidence type="ECO:0000259" key="10">
    <source>
        <dbReference type="PROSITE" id="PS51192"/>
    </source>
</evidence>
<evidence type="ECO:0000256" key="6">
    <source>
        <dbReference type="ARBA" id="ARBA00022801"/>
    </source>
</evidence>
<keyword evidence="9" id="KW-0051">Antiviral defense</keyword>
<dbReference type="KEGG" id="pri:PRIO_1406"/>
<dbReference type="PROSITE" id="PS51194">
    <property type="entry name" value="HELICASE_CTER"/>
    <property type="match status" value="1"/>
</dbReference>
<dbReference type="STRING" id="483937.AMQ84_22975"/>
<dbReference type="NCBIfam" id="TIGR01587">
    <property type="entry name" value="cas3_core"/>
    <property type="match status" value="1"/>
</dbReference>
<dbReference type="InterPro" id="IPR027417">
    <property type="entry name" value="P-loop_NTPase"/>
</dbReference>
<keyword evidence="3" id="KW-0540">Nuclease</keyword>
<dbReference type="InterPro" id="IPR006474">
    <property type="entry name" value="Helicase_Cas3_CRISPR-ass_core"/>
</dbReference>
<dbReference type="PATRIC" id="fig|1073571.4.peg.1470"/>
<dbReference type="GO" id="GO:0005524">
    <property type="term" value="F:ATP binding"/>
    <property type="evidence" value="ECO:0007669"/>
    <property type="project" value="UniProtKB-KW"/>
</dbReference>
<proteinExistence type="inferred from homology"/>
<dbReference type="GO" id="GO:0051607">
    <property type="term" value="P:defense response to virus"/>
    <property type="evidence" value="ECO:0007669"/>
    <property type="project" value="UniProtKB-KW"/>
</dbReference>
<dbReference type="GO" id="GO:0003677">
    <property type="term" value="F:DNA binding"/>
    <property type="evidence" value="ECO:0007669"/>
    <property type="project" value="TreeGrafter"/>
</dbReference>
<dbReference type="AlphaFoldDB" id="A0A0E3WGN0"/>
<dbReference type="EMBL" id="LN831776">
    <property type="protein sequence ID" value="CQR53508.1"/>
    <property type="molecule type" value="Genomic_DNA"/>
</dbReference>
<keyword evidence="7" id="KW-0347">Helicase</keyword>
<evidence type="ECO:0000256" key="3">
    <source>
        <dbReference type="ARBA" id="ARBA00022722"/>
    </source>
</evidence>
<evidence type="ECO:0000256" key="4">
    <source>
        <dbReference type="ARBA" id="ARBA00022723"/>
    </source>
</evidence>
<organism evidence="13 14">
    <name type="scientific">Paenibacillus riograndensis SBR5</name>
    <dbReference type="NCBI Taxonomy" id="1073571"/>
    <lineage>
        <taxon>Bacteria</taxon>
        <taxon>Bacillati</taxon>
        <taxon>Bacillota</taxon>
        <taxon>Bacilli</taxon>
        <taxon>Bacillales</taxon>
        <taxon>Paenibacillaceae</taxon>
        <taxon>Paenibacillus</taxon>
        <taxon>Paenibacillus sonchi group</taxon>
    </lineage>
</organism>
<dbReference type="PANTHER" id="PTHR47962:SF5">
    <property type="entry name" value="ATP-DEPENDENT HELICASE LHR-RELATED"/>
    <property type="match status" value="1"/>
</dbReference>
<dbReference type="Gene3D" id="1.10.3210.30">
    <property type="match status" value="1"/>
</dbReference>
<dbReference type="PANTHER" id="PTHR47962">
    <property type="entry name" value="ATP-DEPENDENT HELICASE LHR-RELATED-RELATED"/>
    <property type="match status" value="1"/>
</dbReference>
<dbReference type="Pfam" id="PF01966">
    <property type="entry name" value="HD"/>
    <property type="match status" value="1"/>
</dbReference>
<dbReference type="SUPFAM" id="SSF52540">
    <property type="entry name" value="P-loop containing nucleoside triphosphate hydrolases"/>
    <property type="match status" value="1"/>
</dbReference>
<dbReference type="Gene3D" id="3.40.50.300">
    <property type="entry name" value="P-loop containing nucleotide triphosphate hydrolases"/>
    <property type="match status" value="2"/>
</dbReference>
<dbReference type="NCBIfam" id="TIGR01596">
    <property type="entry name" value="cas3_HD"/>
    <property type="match status" value="1"/>
</dbReference>
<evidence type="ECO:0008006" key="15">
    <source>
        <dbReference type="Google" id="ProtNLM"/>
    </source>
</evidence>
<dbReference type="InterPro" id="IPR038257">
    <property type="entry name" value="CRISPR-assoc_Cas3_HD_sf"/>
</dbReference>
<dbReference type="SMART" id="SM00487">
    <property type="entry name" value="DEXDc"/>
    <property type="match status" value="1"/>
</dbReference>
<evidence type="ECO:0000259" key="12">
    <source>
        <dbReference type="PROSITE" id="PS51643"/>
    </source>
</evidence>
<comment type="similarity">
    <text evidence="1">In the N-terminal section; belongs to the CRISPR-associated nuclease Cas3-HD family.</text>
</comment>
<dbReference type="Proteomes" id="UP000033163">
    <property type="component" value="Chromosome I"/>
</dbReference>
<feature type="domain" description="Helicase ATP-binding" evidence="10">
    <location>
        <begin position="267"/>
        <end position="459"/>
    </location>
</feature>
<protein>
    <recommendedName>
        <fullName evidence="15">CRISPR-associated helicase Cas3</fullName>
    </recommendedName>
</protein>
<evidence type="ECO:0000256" key="9">
    <source>
        <dbReference type="ARBA" id="ARBA00023118"/>
    </source>
</evidence>
<dbReference type="InterPro" id="IPR011545">
    <property type="entry name" value="DEAD/DEAH_box_helicase_dom"/>
</dbReference>
<dbReference type="InterPro" id="IPR001650">
    <property type="entry name" value="Helicase_C-like"/>
</dbReference>